<keyword evidence="5" id="KW-0812">Transmembrane</keyword>
<evidence type="ECO:0000313" key="17">
    <source>
        <dbReference type="Proteomes" id="UP000007305"/>
    </source>
</evidence>
<keyword evidence="11 14" id="KW-0503">Monooxygenase</keyword>
<dbReference type="STRING" id="4577.A0A1D6KWJ3"/>
<dbReference type="InterPro" id="IPR001128">
    <property type="entry name" value="Cyt_P450"/>
</dbReference>
<dbReference type="GO" id="GO:0006952">
    <property type="term" value="P:defense response"/>
    <property type="evidence" value="ECO:0007669"/>
    <property type="project" value="UniProtKB-KW"/>
</dbReference>
<dbReference type="eggNOG" id="KOG0156">
    <property type="taxonomic scope" value="Eukaryota"/>
</dbReference>
<keyword evidence="6 13" id="KW-0479">Metal-binding</keyword>
<gene>
    <name evidence="15" type="ORF">ZEAMMB73_Zm00001d033139</name>
</gene>
<dbReference type="SMR" id="A0A1D6KWJ3"/>
<dbReference type="CDD" id="cd11072">
    <property type="entry name" value="CYP71-like"/>
    <property type="match status" value="1"/>
</dbReference>
<dbReference type="EnsemblPlants" id="Zm00001eb049660_T001">
    <property type="protein sequence ID" value="Zm00001eb049660_P001"/>
    <property type="gene ID" value="Zm00001eb049660"/>
</dbReference>
<evidence type="ECO:0000256" key="12">
    <source>
        <dbReference type="ARBA" id="ARBA00023136"/>
    </source>
</evidence>
<dbReference type="PANTHER" id="PTHR47955:SF19">
    <property type="entry name" value="CYTOCHROME P450 71A9-LIKE ISOFORM X1"/>
    <property type="match status" value="1"/>
</dbReference>
<protein>
    <submittedName>
        <fullName evidence="15">Cytochrome P450 71D7</fullName>
    </submittedName>
</protein>
<evidence type="ECO:0000256" key="5">
    <source>
        <dbReference type="ARBA" id="ARBA00022692"/>
    </source>
</evidence>
<dbReference type="PaxDb" id="4577-GRMZM2G120621_P01"/>
<accession>A0A1D6KWJ3</accession>
<dbReference type="InterPro" id="IPR036396">
    <property type="entry name" value="Cyt_P450_sf"/>
</dbReference>
<dbReference type="Pfam" id="PF00067">
    <property type="entry name" value="p450"/>
    <property type="match status" value="1"/>
</dbReference>
<evidence type="ECO:0000256" key="7">
    <source>
        <dbReference type="ARBA" id="ARBA00022821"/>
    </source>
</evidence>
<reference evidence="15 17" key="1">
    <citation type="submission" date="2015-12" db="EMBL/GenBank/DDBJ databases">
        <title>Update maize B73 reference genome by single molecule sequencing technologies.</title>
        <authorList>
            <consortium name="Maize Genome Sequencing Project"/>
            <person name="Ware D."/>
        </authorList>
    </citation>
    <scope>NUCLEOTIDE SEQUENCE [LARGE SCALE GENOMIC DNA]</scope>
    <source>
        <strain evidence="17">cv. B73</strain>
        <tissue evidence="15">Seedling</tissue>
    </source>
</reference>
<evidence type="ECO:0000256" key="8">
    <source>
        <dbReference type="ARBA" id="ARBA00022989"/>
    </source>
</evidence>
<evidence type="ECO:0000256" key="2">
    <source>
        <dbReference type="ARBA" id="ARBA00004167"/>
    </source>
</evidence>
<evidence type="ECO:0000256" key="13">
    <source>
        <dbReference type="PIRSR" id="PIRSR602401-1"/>
    </source>
</evidence>
<dbReference type="PROSITE" id="PS00086">
    <property type="entry name" value="CYTOCHROME_P450"/>
    <property type="match status" value="1"/>
</dbReference>
<dbReference type="GO" id="GO:0005506">
    <property type="term" value="F:iron ion binding"/>
    <property type="evidence" value="ECO:0007669"/>
    <property type="project" value="InterPro"/>
</dbReference>
<dbReference type="PRINTS" id="PR00385">
    <property type="entry name" value="P450"/>
</dbReference>
<evidence type="ECO:0000256" key="3">
    <source>
        <dbReference type="ARBA" id="ARBA00010617"/>
    </source>
</evidence>
<evidence type="ECO:0000256" key="9">
    <source>
        <dbReference type="ARBA" id="ARBA00023002"/>
    </source>
</evidence>
<keyword evidence="8" id="KW-1133">Transmembrane helix</keyword>
<dbReference type="PANTHER" id="PTHR47955">
    <property type="entry name" value="CYTOCHROME P450 FAMILY 71 PROTEIN"/>
    <property type="match status" value="1"/>
</dbReference>
<keyword evidence="12" id="KW-0472">Membrane</keyword>
<dbReference type="GO" id="GO:0010333">
    <property type="term" value="F:terpene synthase activity"/>
    <property type="evidence" value="ECO:0007669"/>
    <property type="project" value="UniProtKB-ARBA"/>
</dbReference>
<comment type="cofactor">
    <cofactor evidence="1 13">
        <name>heme</name>
        <dbReference type="ChEBI" id="CHEBI:30413"/>
    </cofactor>
</comment>
<reference evidence="16" key="3">
    <citation type="submission" date="2021-05" db="UniProtKB">
        <authorList>
            <consortium name="EnsemblPlants"/>
        </authorList>
    </citation>
    <scope>IDENTIFICATION</scope>
    <source>
        <strain evidence="16">cv. B73</strain>
    </source>
</reference>
<dbReference type="GO" id="GO:0016709">
    <property type="term" value="F:oxidoreductase activity, acting on paired donors, with incorporation or reduction of molecular oxygen, NAD(P)H as one donor, and incorporation of one atom of oxygen"/>
    <property type="evidence" value="ECO:0007669"/>
    <property type="project" value="UniProtKB-ARBA"/>
</dbReference>
<dbReference type="SUPFAM" id="SSF48264">
    <property type="entry name" value="Cytochrome P450"/>
    <property type="match status" value="1"/>
</dbReference>
<evidence type="ECO:0000256" key="11">
    <source>
        <dbReference type="ARBA" id="ARBA00023033"/>
    </source>
</evidence>
<dbReference type="EMBL" id="CM007647">
    <property type="protein sequence ID" value="ONM06838.1"/>
    <property type="molecule type" value="Genomic_DNA"/>
</dbReference>
<dbReference type="InterPro" id="IPR002401">
    <property type="entry name" value="Cyt_P450_E_grp-I"/>
</dbReference>
<evidence type="ECO:0000313" key="15">
    <source>
        <dbReference type="EMBL" id="ONM06838.1"/>
    </source>
</evidence>
<dbReference type="Gene3D" id="1.10.630.10">
    <property type="entry name" value="Cytochrome P450"/>
    <property type="match status" value="1"/>
</dbReference>
<feature type="binding site" description="axial binding residue" evidence="13">
    <location>
        <position position="446"/>
    </location>
    <ligand>
        <name>heme</name>
        <dbReference type="ChEBI" id="CHEBI:30413"/>
    </ligand>
    <ligandPart>
        <name>Fe</name>
        <dbReference type="ChEBI" id="CHEBI:18248"/>
    </ligandPart>
</feature>
<dbReference type="GO" id="GO:0020037">
    <property type="term" value="F:heme binding"/>
    <property type="evidence" value="ECO:0007669"/>
    <property type="project" value="InterPro"/>
</dbReference>
<dbReference type="GO" id="GO:0016020">
    <property type="term" value="C:membrane"/>
    <property type="evidence" value="ECO:0007669"/>
    <property type="project" value="UniProtKB-SubCell"/>
</dbReference>
<keyword evidence="10 13" id="KW-0408">Iron</keyword>
<keyword evidence="17" id="KW-1185">Reference proteome</keyword>
<dbReference type="PRINTS" id="PR00463">
    <property type="entry name" value="EP450I"/>
</dbReference>
<reference evidence="16" key="2">
    <citation type="submission" date="2019-07" db="EMBL/GenBank/DDBJ databases">
        <authorList>
            <person name="Seetharam A."/>
            <person name="Woodhouse M."/>
            <person name="Cannon E."/>
        </authorList>
    </citation>
    <scope>NUCLEOTIDE SEQUENCE [LARGE SCALE GENOMIC DNA]</scope>
    <source>
        <strain evidence="16">cv. B73</strain>
    </source>
</reference>
<comment type="subcellular location">
    <subcellularLocation>
        <location evidence="2">Membrane</location>
        <topology evidence="2">Single-pass membrane protein</topology>
    </subcellularLocation>
</comment>
<evidence type="ECO:0000313" key="16">
    <source>
        <dbReference type="EnsemblPlants" id="Zm00001eb049660_P001"/>
    </source>
</evidence>
<proteinExistence type="evidence at protein level"/>
<evidence type="ECO:0007829" key="18">
    <source>
        <dbReference type="PeptideAtlas" id="A0A1D6KWJ3"/>
    </source>
</evidence>
<evidence type="ECO:0000256" key="4">
    <source>
        <dbReference type="ARBA" id="ARBA00022617"/>
    </source>
</evidence>
<name>A0A1D6KWJ3_MAIZE</name>
<dbReference type="AlphaFoldDB" id="A0A1D6KWJ3"/>
<keyword evidence="9 14" id="KW-0560">Oxidoreductase</keyword>
<organism evidence="15">
    <name type="scientific">Zea mays</name>
    <name type="common">Maize</name>
    <dbReference type="NCBI Taxonomy" id="4577"/>
    <lineage>
        <taxon>Eukaryota</taxon>
        <taxon>Viridiplantae</taxon>
        <taxon>Streptophyta</taxon>
        <taxon>Embryophyta</taxon>
        <taxon>Tracheophyta</taxon>
        <taxon>Spermatophyta</taxon>
        <taxon>Magnoliopsida</taxon>
        <taxon>Liliopsida</taxon>
        <taxon>Poales</taxon>
        <taxon>Poaceae</taxon>
        <taxon>PACMAD clade</taxon>
        <taxon>Panicoideae</taxon>
        <taxon>Andropogonodae</taxon>
        <taxon>Andropogoneae</taxon>
        <taxon>Tripsacinae</taxon>
        <taxon>Zea</taxon>
    </lineage>
</organism>
<dbReference type="GO" id="GO:0016491">
    <property type="term" value="F:oxidoreductase activity"/>
    <property type="evidence" value="ECO:0000318"/>
    <property type="project" value="GO_Central"/>
</dbReference>
<dbReference type="Gramene" id="Zm00001eb049660_T001">
    <property type="protein sequence ID" value="Zm00001eb049660_P001"/>
    <property type="gene ID" value="Zm00001eb049660"/>
</dbReference>
<dbReference type="GO" id="GO:0051502">
    <property type="term" value="P:diterpene phytoalexin biosynthetic process"/>
    <property type="evidence" value="ECO:0007669"/>
    <property type="project" value="UniProtKB-ARBA"/>
</dbReference>
<evidence type="ECO:0000256" key="14">
    <source>
        <dbReference type="RuleBase" id="RU000461"/>
    </source>
</evidence>
<sequence length="509" mass="57508">MDIKIPLIVVAFVILLLLCSRLIRGYTKPSSAAALRLPSGPWQLPLIGSLHHLLLSRFSDLPHRALREMSGTYGPLMMLRFGAVPTLVVSSAEAAREVMRTHDLAFCDRSLTVTFDTISCGGKDLIFSPYNAHWRELRKLCMLELFSQRRVLTFRGIREQEVAHLLRSVSGESADGRPVNLSEGICRMINDIAARTVVGNRCKYRDEYMRELDEVVRLAGGFNLADLYPSSRLVRRFSAAARDARRCQRNMYRIIQSIIEEREAMPTPERDEEDLLAVLLRLQKEGGLQFALTNEIVSAVIFDIFSAGSETSSTVLIWTMSELVKHPRVMRKAQSEVREAFKGQDKVTEGDLGKLEYLRLVVKEALRLHAPVPLLLPRECREPCRVLGYDVPKGTKVFVNAWAIARDGRLWRDGEEFRPERFQGSGVDFRGNDMEFIPFGAGRRICPGITLGLANLELALASLLYHFDWDLPGGARLEELDMAEAFGITLRRKSALWVKAKPYGNFMPN</sequence>
<dbReference type="OMA" id="SHACHAR"/>
<evidence type="ECO:0000256" key="1">
    <source>
        <dbReference type="ARBA" id="ARBA00001971"/>
    </source>
</evidence>
<keyword evidence="7" id="KW-0611">Plant defense</keyword>
<keyword evidence="18" id="KW-1267">Proteomics identification</keyword>
<evidence type="ECO:0000256" key="6">
    <source>
        <dbReference type="ARBA" id="ARBA00022723"/>
    </source>
</evidence>
<dbReference type="Proteomes" id="UP000007305">
    <property type="component" value="Chromosome 1"/>
</dbReference>
<dbReference type="ExpressionAtlas" id="A0A1D6KWJ3">
    <property type="expression patterns" value="baseline and differential"/>
</dbReference>
<dbReference type="FunFam" id="1.10.630.10:FF:000008">
    <property type="entry name" value="Cytochrome P450 71D8"/>
    <property type="match status" value="1"/>
</dbReference>
<keyword evidence="4 13" id="KW-0349">Heme</keyword>
<comment type="similarity">
    <text evidence="3 14">Belongs to the cytochrome P450 family.</text>
</comment>
<evidence type="ECO:0000256" key="10">
    <source>
        <dbReference type="ARBA" id="ARBA00023004"/>
    </source>
</evidence>
<dbReference type="InterPro" id="IPR017972">
    <property type="entry name" value="Cyt_P450_CS"/>
</dbReference>